<dbReference type="EMBL" id="FJUW01000016">
    <property type="protein sequence ID" value="CZS99295.1"/>
    <property type="molecule type" value="Genomic_DNA"/>
</dbReference>
<feature type="compositionally biased region" description="Basic and acidic residues" evidence="1">
    <location>
        <begin position="65"/>
        <end position="77"/>
    </location>
</feature>
<feature type="compositionally biased region" description="Basic and acidic residues" evidence="1">
    <location>
        <begin position="219"/>
        <end position="231"/>
    </location>
</feature>
<evidence type="ECO:0000256" key="1">
    <source>
        <dbReference type="SAM" id="MobiDB-lite"/>
    </source>
</evidence>
<name>A0A1E1KMP4_9HELO</name>
<dbReference type="InParanoid" id="A0A1E1KMP4"/>
<comment type="caution">
    <text evidence="3">The sequence shown here is derived from an EMBL/GenBank/DDBJ whole genome shotgun (WGS) entry which is preliminary data.</text>
</comment>
<evidence type="ECO:0000313" key="3">
    <source>
        <dbReference type="EMBL" id="CZS99295.1"/>
    </source>
</evidence>
<evidence type="ECO:0000313" key="4">
    <source>
        <dbReference type="Proteomes" id="UP000178129"/>
    </source>
</evidence>
<accession>A0A1E1KMP4</accession>
<dbReference type="AlphaFoldDB" id="A0A1E1KMP4"/>
<feature type="compositionally biased region" description="Basic and acidic residues" evidence="1">
    <location>
        <begin position="242"/>
        <end position="258"/>
    </location>
</feature>
<dbReference type="Proteomes" id="UP000178129">
    <property type="component" value="Unassembled WGS sequence"/>
</dbReference>
<sequence>MKPPPLLLPLFLPLLINACMEFSGTFPFSHSAPFSASITDNGITTCWISTSLDEHNAYQDALSEAEEHHREHDDQTRKKPNQKRAVGSVIRLSSQSAYDPNHTPDISLPNSKPLDPANEKSVDLAVKSAPRFTTNTPSDQLPLPQTAKMQTPSMDDMPLWQPWEFSCLPGYKARGEIGLRGFTYVAHGQEFFFVPEMREDLEGERWVYELWLWCKGKDGRGKGKVGKESGTGKESVMNGGSGDRDEGKKDGGDGKKSTDGGNGMRNRL</sequence>
<feature type="signal peptide" evidence="2">
    <location>
        <begin position="1"/>
        <end position="18"/>
    </location>
</feature>
<feature type="region of interest" description="Disordered" evidence="1">
    <location>
        <begin position="59"/>
        <end position="120"/>
    </location>
</feature>
<feature type="region of interest" description="Disordered" evidence="1">
    <location>
        <begin position="219"/>
        <end position="268"/>
    </location>
</feature>
<keyword evidence="2" id="KW-0732">Signal</keyword>
<protein>
    <submittedName>
        <fullName evidence="3">Uncharacterized protein</fullName>
    </submittedName>
</protein>
<keyword evidence="4" id="KW-1185">Reference proteome</keyword>
<gene>
    <name evidence="3" type="ORF">RCO7_00570</name>
</gene>
<proteinExistence type="predicted"/>
<organism evidence="3 4">
    <name type="scientific">Rhynchosporium graminicola</name>
    <dbReference type="NCBI Taxonomy" id="2792576"/>
    <lineage>
        <taxon>Eukaryota</taxon>
        <taxon>Fungi</taxon>
        <taxon>Dikarya</taxon>
        <taxon>Ascomycota</taxon>
        <taxon>Pezizomycotina</taxon>
        <taxon>Leotiomycetes</taxon>
        <taxon>Helotiales</taxon>
        <taxon>Ploettnerulaceae</taxon>
        <taxon>Rhynchosporium</taxon>
    </lineage>
</organism>
<reference evidence="4" key="1">
    <citation type="submission" date="2016-03" db="EMBL/GenBank/DDBJ databases">
        <authorList>
            <person name="Ploux O."/>
        </authorList>
    </citation>
    <scope>NUCLEOTIDE SEQUENCE [LARGE SCALE GENOMIC DNA]</scope>
    <source>
        <strain evidence="4">UK7</strain>
    </source>
</reference>
<evidence type="ECO:0000256" key="2">
    <source>
        <dbReference type="SAM" id="SignalP"/>
    </source>
</evidence>
<feature type="chain" id="PRO_5009446289" evidence="2">
    <location>
        <begin position="19"/>
        <end position="268"/>
    </location>
</feature>